<sequence>MRIERKNTIQSQLSMEKHWVEDLFPPFYTFSLGEDETASPRTASPSQGKGPNDEEEEEGDLKRIQKLYDRVRIELNRKEKEARQKCIQVGEPLKEHLPQTSPCPRSTKRSKERKKTPSKRDDDECIWTAEELEILRKAAEEAKQENSRLQAELIITGKQRDKLARKCRRQSAALAAKDTELLERKQETGRLSLRCHHLETELKHSRMTAKFLEEDIGELREGKRRLQTQLKDVHTEFSDEKLTRVKLESELQRVNKKNALESIVREDGIRLDYERQIKSLYEELEEARTKLEKQKTENGSIRKALDHLRIHFASLPSRNARLPKSQESDELGQLDLY</sequence>
<feature type="coiled-coil region" evidence="1">
    <location>
        <begin position="129"/>
        <end position="159"/>
    </location>
</feature>
<accession>A0A913ZH64</accession>
<feature type="region of interest" description="Disordered" evidence="2">
    <location>
        <begin position="89"/>
        <end position="122"/>
    </location>
</feature>
<evidence type="ECO:0000313" key="4">
    <source>
        <dbReference type="Proteomes" id="UP000887568"/>
    </source>
</evidence>
<keyword evidence="1" id="KW-0175">Coiled coil</keyword>
<feature type="compositionally biased region" description="Basic residues" evidence="2">
    <location>
        <begin position="106"/>
        <end position="117"/>
    </location>
</feature>
<evidence type="ECO:0000313" key="3">
    <source>
        <dbReference type="EnsemblMetazoa" id="XP_038050754.1"/>
    </source>
</evidence>
<feature type="region of interest" description="Disordered" evidence="2">
    <location>
        <begin position="316"/>
        <end position="337"/>
    </location>
</feature>
<protein>
    <submittedName>
        <fullName evidence="3">Uncharacterized protein</fullName>
    </submittedName>
</protein>
<keyword evidence="4" id="KW-1185">Reference proteome</keyword>
<evidence type="ECO:0000256" key="2">
    <source>
        <dbReference type="SAM" id="MobiDB-lite"/>
    </source>
</evidence>
<feature type="coiled-coil region" evidence="1">
    <location>
        <begin position="270"/>
        <end position="304"/>
    </location>
</feature>
<dbReference type="AlphaFoldDB" id="A0A913ZH64"/>
<organism evidence="3 4">
    <name type="scientific">Patiria miniata</name>
    <name type="common">Bat star</name>
    <name type="synonym">Asterina miniata</name>
    <dbReference type="NCBI Taxonomy" id="46514"/>
    <lineage>
        <taxon>Eukaryota</taxon>
        <taxon>Metazoa</taxon>
        <taxon>Echinodermata</taxon>
        <taxon>Eleutherozoa</taxon>
        <taxon>Asterozoa</taxon>
        <taxon>Asteroidea</taxon>
        <taxon>Valvatacea</taxon>
        <taxon>Valvatida</taxon>
        <taxon>Asterinidae</taxon>
        <taxon>Patiria</taxon>
    </lineage>
</organism>
<dbReference type="RefSeq" id="XP_038050754.1">
    <property type="nucleotide sequence ID" value="XM_038194826.1"/>
</dbReference>
<proteinExistence type="predicted"/>
<dbReference type="GeneID" id="119723921"/>
<dbReference type="OrthoDB" id="5985715at2759"/>
<feature type="compositionally biased region" description="Acidic residues" evidence="2">
    <location>
        <begin position="328"/>
        <end position="337"/>
    </location>
</feature>
<dbReference type="OMA" id="STWTTKE"/>
<evidence type="ECO:0000256" key="1">
    <source>
        <dbReference type="SAM" id="Coils"/>
    </source>
</evidence>
<feature type="region of interest" description="Disordered" evidence="2">
    <location>
        <begin position="30"/>
        <end position="63"/>
    </location>
</feature>
<name>A0A913ZH64_PATMI</name>
<dbReference type="EnsemblMetazoa" id="XM_038194826.1">
    <property type="protein sequence ID" value="XP_038050754.1"/>
    <property type="gene ID" value="LOC119723921"/>
</dbReference>
<dbReference type="Proteomes" id="UP000887568">
    <property type="component" value="Unplaced"/>
</dbReference>
<dbReference type="PANTHER" id="PTHR48251:SF1">
    <property type="entry name" value="COILED-COIL DOMAIN-CONTAINING PROTEIN 160"/>
    <property type="match status" value="1"/>
</dbReference>
<feature type="compositionally biased region" description="Polar residues" evidence="2">
    <location>
        <begin position="39"/>
        <end position="49"/>
    </location>
</feature>
<reference evidence="3" key="1">
    <citation type="submission" date="2022-11" db="UniProtKB">
        <authorList>
            <consortium name="EnsemblMetazoa"/>
        </authorList>
    </citation>
    <scope>IDENTIFICATION</scope>
</reference>
<dbReference type="PANTHER" id="PTHR48251">
    <property type="entry name" value="COILED-COIL DOMAIN-CONTAINING PROTEIN 160"/>
    <property type="match status" value="1"/>
</dbReference>